<feature type="transmembrane region" description="Helical" evidence="7">
    <location>
        <begin position="266"/>
        <end position="288"/>
    </location>
</feature>
<evidence type="ECO:0000256" key="2">
    <source>
        <dbReference type="ARBA" id="ARBA00022448"/>
    </source>
</evidence>
<evidence type="ECO:0000256" key="7">
    <source>
        <dbReference type="SAM" id="Phobius"/>
    </source>
</evidence>
<dbReference type="Pfam" id="PF07690">
    <property type="entry name" value="MFS_1"/>
    <property type="match status" value="1"/>
</dbReference>
<feature type="transmembrane region" description="Helical" evidence="7">
    <location>
        <begin position="527"/>
        <end position="544"/>
    </location>
</feature>
<evidence type="ECO:0000256" key="6">
    <source>
        <dbReference type="ARBA" id="ARBA00023136"/>
    </source>
</evidence>
<feature type="transmembrane region" description="Helical" evidence="7">
    <location>
        <begin position="300"/>
        <end position="317"/>
    </location>
</feature>
<keyword evidence="10" id="KW-1185">Reference proteome</keyword>
<evidence type="ECO:0000256" key="3">
    <source>
        <dbReference type="ARBA" id="ARBA00022475"/>
    </source>
</evidence>
<dbReference type="AlphaFoldDB" id="A0A3S9V0E3"/>
<feature type="transmembrane region" description="Helical" evidence="7">
    <location>
        <begin position="76"/>
        <end position="95"/>
    </location>
</feature>
<keyword evidence="6 7" id="KW-0472">Membrane</keyword>
<dbReference type="RefSeq" id="WP_127000176.1">
    <property type="nucleotide sequence ID" value="NZ_CP034346.1"/>
</dbReference>
<name>A0A3S9V0E3_9BACL</name>
<dbReference type="EMBL" id="CP034346">
    <property type="protein sequence ID" value="AZS15991.1"/>
    <property type="molecule type" value="Genomic_DNA"/>
</dbReference>
<evidence type="ECO:0000259" key="8">
    <source>
        <dbReference type="PROSITE" id="PS50850"/>
    </source>
</evidence>
<feature type="transmembrane region" description="Helical" evidence="7">
    <location>
        <begin position="228"/>
        <end position="245"/>
    </location>
</feature>
<sequence length="566" mass="60922">MNTRLRAVLAFSAILLGYFMALLDTTIVNIALPEMTRYFGGTVSQISWVMNGYNLAFAALILTASRLADQFGRKKIFILGLVLFTLSSLLAGLSSSLGMLILFRAIQGLAGAIIVPVTIPLTTTTFPKEKHGMIIGIWGAIAGLAAASGPSLGGILTEKLNWQWIFYVNVPLGLLSILLTLLFIKESRDETAGKRVDYSGMLSITAGMLLITYAFIKANDYGWNSIEFYSLISSGLIFAVLFFYLQSREKDPMLPLVLLKIKEFNGTSLAMFIVGAALSNLALLTSFFLTREMGMTELKAGLVLSILAAGSIISSAISGSLSNKFGSRWFGSAGVAVIFGAIYAMSSLDAQSPLGDVLLRLFIAGIGVGLTMPPVMSAGVRHVPEEKVGIASGIMNMTKSIGSVLGVAVIVTLLQQSISGEMQTEKVHILEQVNENQRLMPMIKEVLVATVDEIGNNMQTGSGSEFQEEEVAGRIAKGMETAVAKLDPEQQKAFASVRDDQMKEVKLLLTSAGADMKQASVNGFRKSFIYASLMISPGIIFAWMSDKRRARKDSGKSADQSTMNIT</sequence>
<dbReference type="Gene3D" id="1.20.1250.20">
    <property type="entry name" value="MFS general substrate transporter like domains"/>
    <property type="match status" value="1"/>
</dbReference>
<organism evidence="9 10">
    <name type="scientific">Paenibacillus lutimineralis</name>
    <dbReference type="NCBI Taxonomy" id="2707005"/>
    <lineage>
        <taxon>Bacteria</taxon>
        <taxon>Bacillati</taxon>
        <taxon>Bacillota</taxon>
        <taxon>Bacilli</taxon>
        <taxon>Bacillales</taxon>
        <taxon>Paenibacillaceae</taxon>
        <taxon>Paenibacillus</taxon>
    </lineage>
</organism>
<evidence type="ECO:0000256" key="1">
    <source>
        <dbReference type="ARBA" id="ARBA00004651"/>
    </source>
</evidence>
<proteinExistence type="predicted"/>
<dbReference type="PROSITE" id="PS00216">
    <property type="entry name" value="SUGAR_TRANSPORT_1"/>
    <property type="match status" value="1"/>
</dbReference>
<keyword evidence="3" id="KW-1003">Cell membrane</keyword>
<reference evidence="10" key="1">
    <citation type="submission" date="2018-12" db="EMBL/GenBank/DDBJ databases">
        <title>Complete genome sequence of Paenibacillus sp. MBLB1234.</title>
        <authorList>
            <person name="Nam Y.-D."/>
            <person name="Kang J."/>
            <person name="Chung W.-H."/>
            <person name="Park Y.S."/>
        </authorList>
    </citation>
    <scope>NUCLEOTIDE SEQUENCE [LARGE SCALE GENOMIC DNA]</scope>
    <source>
        <strain evidence="10">MBLB1234</strain>
    </source>
</reference>
<dbReference type="InterPro" id="IPR004638">
    <property type="entry name" value="EmrB-like"/>
</dbReference>
<dbReference type="InterPro" id="IPR036259">
    <property type="entry name" value="MFS_trans_sf"/>
</dbReference>
<dbReference type="PANTHER" id="PTHR42718">
    <property type="entry name" value="MAJOR FACILITATOR SUPERFAMILY MULTIDRUG TRANSPORTER MFSC"/>
    <property type="match status" value="1"/>
</dbReference>
<dbReference type="Proteomes" id="UP000270678">
    <property type="component" value="Chromosome"/>
</dbReference>
<keyword evidence="5 7" id="KW-1133">Transmembrane helix</keyword>
<feature type="transmembrane region" description="Helical" evidence="7">
    <location>
        <begin position="133"/>
        <end position="152"/>
    </location>
</feature>
<dbReference type="InterPro" id="IPR011701">
    <property type="entry name" value="MFS"/>
</dbReference>
<dbReference type="PANTHER" id="PTHR42718:SF46">
    <property type="entry name" value="BLR6921 PROTEIN"/>
    <property type="match status" value="1"/>
</dbReference>
<dbReference type="OrthoDB" id="2321349at2"/>
<dbReference type="NCBIfam" id="TIGR00711">
    <property type="entry name" value="efflux_EmrB"/>
    <property type="match status" value="1"/>
</dbReference>
<feature type="transmembrane region" description="Helical" evidence="7">
    <location>
        <begin position="401"/>
        <end position="418"/>
    </location>
</feature>
<dbReference type="InterPro" id="IPR020846">
    <property type="entry name" value="MFS_dom"/>
</dbReference>
<keyword evidence="4 7" id="KW-0812">Transmembrane</keyword>
<feature type="transmembrane region" description="Helical" evidence="7">
    <location>
        <begin position="196"/>
        <end position="216"/>
    </location>
</feature>
<dbReference type="Gene3D" id="1.20.1720.10">
    <property type="entry name" value="Multidrug resistance protein D"/>
    <property type="match status" value="1"/>
</dbReference>
<feature type="transmembrane region" description="Helical" evidence="7">
    <location>
        <begin position="101"/>
        <end position="121"/>
    </location>
</feature>
<dbReference type="GO" id="GO:0022857">
    <property type="term" value="F:transmembrane transporter activity"/>
    <property type="evidence" value="ECO:0007669"/>
    <property type="project" value="InterPro"/>
</dbReference>
<dbReference type="GO" id="GO:0005886">
    <property type="term" value="C:plasma membrane"/>
    <property type="evidence" value="ECO:0007669"/>
    <property type="project" value="UniProtKB-SubCell"/>
</dbReference>
<dbReference type="PROSITE" id="PS50850">
    <property type="entry name" value="MFS"/>
    <property type="match status" value="1"/>
</dbReference>
<keyword evidence="2" id="KW-0813">Transport</keyword>
<dbReference type="KEGG" id="plut:EI981_17150"/>
<feature type="transmembrane region" description="Helical" evidence="7">
    <location>
        <begin position="164"/>
        <end position="184"/>
    </location>
</feature>
<protein>
    <submittedName>
        <fullName evidence="9">DHA2 family efflux MFS transporter permease subunit</fullName>
    </submittedName>
</protein>
<feature type="domain" description="Major facilitator superfamily (MFS) profile" evidence="8">
    <location>
        <begin position="10"/>
        <end position="452"/>
    </location>
</feature>
<evidence type="ECO:0000313" key="10">
    <source>
        <dbReference type="Proteomes" id="UP000270678"/>
    </source>
</evidence>
<dbReference type="PRINTS" id="PR01036">
    <property type="entry name" value="TCRTETB"/>
</dbReference>
<accession>A0A3S9V0E3</accession>
<feature type="transmembrane region" description="Helical" evidence="7">
    <location>
        <begin position="329"/>
        <end position="346"/>
    </location>
</feature>
<dbReference type="CDD" id="cd17321">
    <property type="entry name" value="MFS_MMR_MDR_like"/>
    <property type="match status" value="1"/>
</dbReference>
<evidence type="ECO:0000256" key="4">
    <source>
        <dbReference type="ARBA" id="ARBA00022692"/>
    </source>
</evidence>
<gene>
    <name evidence="9" type="ORF">EI981_17150</name>
</gene>
<dbReference type="SUPFAM" id="SSF103473">
    <property type="entry name" value="MFS general substrate transporter"/>
    <property type="match status" value="1"/>
</dbReference>
<evidence type="ECO:0000313" key="9">
    <source>
        <dbReference type="EMBL" id="AZS15991.1"/>
    </source>
</evidence>
<comment type="subcellular location">
    <subcellularLocation>
        <location evidence="1">Cell membrane</location>
        <topology evidence="1">Multi-pass membrane protein</topology>
    </subcellularLocation>
</comment>
<feature type="transmembrane region" description="Helical" evidence="7">
    <location>
        <begin position="7"/>
        <end position="32"/>
    </location>
</feature>
<dbReference type="InterPro" id="IPR005829">
    <property type="entry name" value="Sugar_transporter_CS"/>
</dbReference>
<feature type="transmembrane region" description="Helical" evidence="7">
    <location>
        <begin position="358"/>
        <end position="380"/>
    </location>
</feature>
<feature type="transmembrane region" description="Helical" evidence="7">
    <location>
        <begin position="38"/>
        <end position="64"/>
    </location>
</feature>
<evidence type="ECO:0000256" key="5">
    <source>
        <dbReference type="ARBA" id="ARBA00022989"/>
    </source>
</evidence>